<protein>
    <submittedName>
        <fullName evidence="1">BPSL0067 family protein</fullName>
    </submittedName>
</protein>
<keyword evidence="2" id="KW-1185">Reference proteome</keyword>
<dbReference type="RefSeq" id="WP_167235452.1">
    <property type="nucleotide sequence ID" value="NZ_WHJF01000004.1"/>
</dbReference>
<sequence>MTYFYSAVNSLIGKKLYGDGNCALMVQHYAKLPHSSMWRAGAPVLEQKNIWPGTAIATFENGRYPNHAHNNHVAFFLKFGQANPDGTWKTFFIVEQFKGHGRQPGSKRIVTRELKALGKLDARYGDRWENPSNNAAAFSIIE</sequence>
<comment type="caution">
    <text evidence="1">The sequence shown here is derived from an EMBL/GenBank/DDBJ whole genome shotgun (WGS) entry which is preliminary data.</text>
</comment>
<reference evidence="1 2" key="1">
    <citation type="submission" date="2019-10" db="EMBL/GenBank/DDBJ databases">
        <title>Taxonomy of Antarctic Massilia spp.: description of Massilia rubra sp. nov., Massilia aquatica sp. nov., Massilia mucilaginosa sp. nov., Massilia frigida sp. nov. isolated from streams, lakes and regoliths.</title>
        <authorList>
            <person name="Holochova P."/>
            <person name="Sedlacek I."/>
            <person name="Kralova S."/>
            <person name="Maslanova I."/>
            <person name="Busse H.-J."/>
            <person name="Stankova E."/>
            <person name="Vrbovska V."/>
            <person name="Kovarovic V."/>
            <person name="Bartak M."/>
            <person name="Svec P."/>
            <person name="Pantucek R."/>
        </authorList>
    </citation>
    <scope>NUCLEOTIDE SEQUENCE [LARGE SCALE GENOMIC DNA]</scope>
    <source>
        <strain evidence="1 2">CCM 8694</strain>
    </source>
</reference>
<evidence type="ECO:0000313" key="2">
    <source>
        <dbReference type="Proteomes" id="UP000610594"/>
    </source>
</evidence>
<dbReference type="Proteomes" id="UP000610594">
    <property type="component" value="Unassembled WGS sequence"/>
</dbReference>
<organism evidence="1 2">
    <name type="scientific">Massilia genomosp. 1</name>
    <dbReference type="NCBI Taxonomy" id="2609280"/>
    <lineage>
        <taxon>Bacteria</taxon>
        <taxon>Pseudomonadati</taxon>
        <taxon>Pseudomonadota</taxon>
        <taxon>Betaproteobacteria</taxon>
        <taxon>Burkholderiales</taxon>
        <taxon>Oxalobacteraceae</taxon>
        <taxon>Telluria group</taxon>
        <taxon>Massilia</taxon>
    </lineage>
</organism>
<dbReference type="EMBL" id="WHJF01000004">
    <property type="protein sequence ID" value="NHZ61197.1"/>
    <property type="molecule type" value="Genomic_DNA"/>
</dbReference>
<accession>A0ABX0MGP5</accession>
<evidence type="ECO:0000313" key="1">
    <source>
        <dbReference type="EMBL" id="NHZ61197.1"/>
    </source>
</evidence>
<name>A0ABX0MGP5_9BURK</name>
<dbReference type="InterPro" id="IPR047746">
    <property type="entry name" value="Dae2/Tae2-like"/>
</dbReference>
<proteinExistence type="predicted"/>
<dbReference type="NCBIfam" id="NF033857">
    <property type="entry name" value="BPSL0067_fam"/>
    <property type="match status" value="1"/>
</dbReference>
<gene>
    <name evidence="1" type="ORF">F1735_02550</name>
</gene>